<reference evidence="5" key="1">
    <citation type="journal article" date="2019" name="Int. J. Syst. Evol. Microbiol.">
        <title>The Global Catalogue of Microorganisms (GCM) 10K type strain sequencing project: providing services to taxonomists for standard genome sequencing and annotation.</title>
        <authorList>
            <consortium name="The Broad Institute Genomics Platform"/>
            <consortium name="The Broad Institute Genome Sequencing Center for Infectious Disease"/>
            <person name="Wu L."/>
            <person name="Ma J."/>
        </authorList>
    </citation>
    <scope>NUCLEOTIDE SEQUENCE [LARGE SCALE GENOMIC DNA]</scope>
    <source>
        <strain evidence="5">JCM 14560</strain>
    </source>
</reference>
<dbReference type="SUPFAM" id="SSF55811">
    <property type="entry name" value="Nudix"/>
    <property type="match status" value="1"/>
</dbReference>
<dbReference type="Gene3D" id="3.90.79.10">
    <property type="entry name" value="Nucleoside Triphosphate Pyrophosphohydrolase"/>
    <property type="match status" value="1"/>
</dbReference>
<comment type="cofactor">
    <cofactor evidence="1">
        <name>Mg(2+)</name>
        <dbReference type="ChEBI" id="CHEBI:18420"/>
    </cofactor>
</comment>
<gene>
    <name evidence="4" type="ORF">GCM10009760_20850</name>
</gene>
<sequence>MVESIAVVPPPRRLGCLVLVTNEAGDPLLVEPAGRPGLVLPGGSAAADESPNEAAARHVFAATGLALDLWQIVAVDYVPKGELVEGLNLVLYGGVLNERRIGTMKPPAPKTRLAGHRFVPLSELHHHVEPGQRQRISQAVRAADNTDARLPLLLRGEPVG</sequence>
<dbReference type="Pfam" id="PF00293">
    <property type="entry name" value="NUDIX"/>
    <property type="match status" value="1"/>
</dbReference>
<evidence type="ECO:0000256" key="2">
    <source>
        <dbReference type="ARBA" id="ARBA00022801"/>
    </source>
</evidence>
<evidence type="ECO:0000313" key="5">
    <source>
        <dbReference type="Proteomes" id="UP001422759"/>
    </source>
</evidence>
<dbReference type="RefSeq" id="WP_344463199.1">
    <property type="nucleotide sequence ID" value="NZ_BAAANT010000009.1"/>
</dbReference>
<dbReference type="InterPro" id="IPR015797">
    <property type="entry name" value="NUDIX_hydrolase-like_dom_sf"/>
</dbReference>
<dbReference type="PROSITE" id="PS51462">
    <property type="entry name" value="NUDIX"/>
    <property type="match status" value="1"/>
</dbReference>
<dbReference type="PANTHER" id="PTHR43046">
    <property type="entry name" value="GDP-MANNOSE MANNOSYL HYDROLASE"/>
    <property type="match status" value="1"/>
</dbReference>
<dbReference type="InterPro" id="IPR000086">
    <property type="entry name" value="NUDIX_hydrolase_dom"/>
</dbReference>
<evidence type="ECO:0000259" key="3">
    <source>
        <dbReference type="PROSITE" id="PS51462"/>
    </source>
</evidence>
<feature type="domain" description="Nudix hydrolase" evidence="3">
    <location>
        <begin position="11"/>
        <end position="141"/>
    </location>
</feature>
<dbReference type="PANTHER" id="PTHR43046:SF14">
    <property type="entry name" value="MUTT_NUDIX FAMILY PROTEIN"/>
    <property type="match status" value="1"/>
</dbReference>
<organism evidence="4 5">
    <name type="scientific">Kitasatospora kazusensis</name>
    <dbReference type="NCBI Taxonomy" id="407974"/>
    <lineage>
        <taxon>Bacteria</taxon>
        <taxon>Bacillati</taxon>
        <taxon>Actinomycetota</taxon>
        <taxon>Actinomycetes</taxon>
        <taxon>Kitasatosporales</taxon>
        <taxon>Streptomycetaceae</taxon>
        <taxon>Kitasatospora</taxon>
    </lineage>
</organism>
<dbReference type="Proteomes" id="UP001422759">
    <property type="component" value="Unassembled WGS sequence"/>
</dbReference>
<evidence type="ECO:0000313" key="4">
    <source>
        <dbReference type="EMBL" id="GAA2139059.1"/>
    </source>
</evidence>
<keyword evidence="5" id="KW-1185">Reference proteome</keyword>
<comment type="caution">
    <text evidence="4">The sequence shown here is derived from an EMBL/GenBank/DDBJ whole genome shotgun (WGS) entry which is preliminary data.</text>
</comment>
<keyword evidence="2" id="KW-0378">Hydrolase</keyword>
<proteinExistence type="predicted"/>
<dbReference type="EMBL" id="BAAANT010000009">
    <property type="protein sequence ID" value="GAA2139059.1"/>
    <property type="molecule type" value="Genomic_DNA"/>
</dbReference>
<evidence type="ECO:0000256" key="1">
    <source>
        <dbReference type="ARBA" id="ARBA00001946"/>
    </source>
</evidence>
<name>A0ABP5KY06_9ACTN</name>
<accession>A0ABP5KY06</accession>
<protein>
    <recommendedName>
        <fullName evidence="3">Nudix hydrolase domain-containing protein</fullName>
    </recommendedName>
</protein>